<keyword evidence="3" id="KW-1185">Reference proteome</keyword>
<keyword evidence="1" id="KW-1133">Transmembrane helix</keyword>
<dbReference type="STRING" id="27349.A0A0L6VU13"/>
<keyword evidence="1" id="KW-0472">Membrane</keyword>
<dbReference type="EMBL" id="LAVV01000747">
    <property type="protein sequence ID" value="KNZ64097.1"/>
    <property type="molecule type" value="Genomic_DNA"/>
</dbReference>
<name>A0A0L6VU13_9BASI</name>
<feature type="non-terminal residue" evidence="2">
    <location>
        <position position="1"/>
    </location>
</feature>
<protein>
    <submittedName>
        <fullName evidence="2">Uncharacterized protein</fullName>
    </submittedName>
</protein>
<dbReference type="Proteomes" id="UP000037035">
    <property type="component" value="Unassembled WGS sequence"/>
</dbReference>
<organism evidence="2 3">
    <name type="scientific">Puccinia sorghi</name>
    <dbReference type="NCBI Taxonomy" id="27349"/>
    <lineage>
        <taxon>Eukaryota</taxon>
        <taxon>Fungi</taxon>
        <taxon>Dikarya</taxon>
        <taxon>Basidiomycota</taxon>
        <taxon>Pucciniomycotina</taxon>
        <taxon>Pucciniomycetes</taxon>
        <taxon>Pucciniales</taxon>
        <taxon>Pucciniaceae</taxon>
        <taxon>Puccinia</taxon>
    </lineage>
</organism>
<dbReference type="VEuPathDB" id="FungiDB:VP01_10673g1"/>
<reference evidence="2 3" key="1">
    <citation type="submission" date="2015-08" db="EMBL/GenBank/DDBJ databases">
        <title>Next Generation Sequencing and Analysis of the Genome of Puccinia sorghi L Schw, the Causal Agent of Maize Common Rust.</title>
        <authorList>
            <person name="Rochi L."/>
            <person name="Burguener G."/>
            <person name="Darino M."/>
            <person name="Turjanski A."/>
            <person name="Kreff E."/>
            <person name="Dieguez M.J."/>
            <person name="Sacco F."/>
        </authorList>
    </citation>
    <scope>NUCLEOTIDE SEQUENCE [LARGE SCALE GENOMIC DNA]</scope>
    <source>
        <strain evidence="2 3">RO10H11247</strain>
    </source>
</reference>
<evidence type="ECO:0000256" key="1">
    <source>
        <dbReference type="SAM" id="Phobius"/>
    </source>
</evidence>
<accession>A0A0L6VU13</accession>
<feature type="transmembrane region" description="Helical" evidence="1">
    <location>
        <begin position="70"/>
        <end position="89"/>
    </location>
</feature>
<comment type="caution">
    <text evidence="2">The sequence shown here is derived from an EMBL/GenBank/DDBJ whole genome shotgun (WGS) entry which is preliminary data.</text>
</comment>
<proteinExistence type="predicted"/>
<feature type="non-terminal residue" evidence="2">
    <location>
        <position position="129"/>
    </location>
</feature>
<dbReference type="AlphaFoldDB" id="A0A0L6VU13"/>
<evidence type="ECO:0000313" key="3">
    <source>
        <dbReference type="Proteomes" id="UP000037035"/>
    </source>
</evidence>
<keyword evidence="1" id="KW-0812">Transmembrane</keyword>
<evidence type="ECO:0000313" key="2">
    <source>
        <dbReference type="EMBL" id="KNZ64097.1"/>
    </source>
</evidence>
<sequence length="129" mass="15166">PPRYTDLTQEIPSSSTDWKHYRTAHGHQSWTRLVGLPHHLGHPNQLFFLAFSRLGITCPLIHSREGWGRVTVLLPFIASIFLLGDFVFWQHILEKRMKQFLLVGEGWSKPTQTILKLDLFRRDHHRFSI</sequence>
<gene>
    <name evidence="2" type="ORF">VP01_10673g1</name>
</gene>